<dbReference type="InterPro" id="IPR050111">
    <property type="entry name" value="C-type_lectin/snaclec_domain"/>
</dbReference>
<reference evidence="4" key="3">
    <citation type="submission" date="2025-09" db="UniProtKB">
        <authorList>
            <consortium name="Ensembl"/>
        </authorList>
    </citation>
    <scope>IDENTIFICATION</scope>
</reference>
<dbReference type="InterPro" id="IPR016186">
    <property type="entry name" value="C-type_lectin-like/link_sf"/>
</dbReference>
<organism evidence="4 5">
    <name type="scientific">Salarias fasciatus</name>
    <name type="common">Jewelled blenny</name>
    <name type="synonym">Blennius fasciatus</name>
    <dbReference type="NCBI Taxonomy" id="181472"/>
    <lineage>
        <taxon>Eukaryota</taxon>
        <taxon>Metazoa</taxon>
        <taxon>Chordata</taxon>
        <taxon>Craniata</taxon>
        <taxon>Vertebrata</taxon>
        <taxon>Euteleostomi</taxon>
        <taxon>Actinopterygii</taxon>
        <taxon>Neopterygii</taxon>
        <taxon>Teleostei</taxon>
        <taxon>Neoteleostei</taxon>
        <taxon>Acanthomorphata</taxon>
        <taxon>Ovalentaria</taxon>
        <taxon>Blenniimorphae</taxon>
        <taxon>Blenniiformes</taxon>
        <taxon>Blennioidei</taxon>
        <taxon>Blenniidae</taxon>
        <taxon>Salariinae</taxon>
        <taxon>Salarias</taxon>
    </lineage>
</organism>
<evidence type="ECO:0000256" key="1">
    <source>
        <dbReference type="ARBA" id="ARBA00022734"/>
    </source>
</evidence>
<feature type="domain" description="C-type lectin" evidence="3">
    <location>
        <begin position="70"/>
        <end position="183"/>
    </location>
</feature>
<dbReference type="Ensembl" id="ENSSFAT00005034649.1">
    <property type="protein sequence ID" value="ENSSFAP00005033480.1"/>
    <property type="gene ID" value="ENSSFAG00005016926.1"/>
</dbReference>
<dbReference type="Proteomes" id="UP000472267">
    <property type="component" value="Chromosome 6"/>
</dbReference>
<dbReference type="PANTHER" id="PTHR22803">
    <property type="entry name" value="MANNOSE, PHOSPHOLIPASE, LECTIN RECEPTOR RELATED"/>
    <property type="match status" value="1"/>
</dbReference>
<dbReference type="InterPro" id="IPR033989">
    <property type="entry name" value="CD209-like_CTLD"/>
</dbReference>
<dbReference type="GO" id="GO:0030246">
    <property type="term" value="F:carbohydrate binding"/>
    <property type="evidence" value="ECO:0007669"/>
    <property type="project" value="UniProtKB-KW"/>
</dbReference>
<keyword evidence="5" id="KW-1185">Reference proteome</keyword>
<evidence type="ECO:0000313" key="4">
    <source>
        <dbReference type="Ensembl" id="ENSSFAP00005033480.1"/>
    </source>
</evidence>
<evidence type="ECO:0000256" key="2">
    <source>
        <dbReference type="ARBA" id="ARBA00023157"/>
    </source>
</evidence>
<evidence type="ECO:0000313" key="5">
    <source>
        <dbReference type="Proteomes" id="UP000472267"/>
    </source>
</evidence>
<dbReference type="CDD" id="cd03590">
    <property type="entry name" value="CLECT_DC-SIGN_like"/>
    <property type="match status" value="1"/>
</dbReference>
<dbReference type="AlphaFoldDB" id="A0A672HX89"/>
<dbReference type="InParanoid" id="A0A672HX89"/>
<sequence length="188" mass="22219">MPNQPDIVVDKQQKTAVVIDVAIPSDGNIRKKEHEKVEKYQGLREECKCNDILLFFSHSDRLFQEGWVHFRSSFYYISSTEKTWQKSQDDCLSRGADLTIVDSREEQDFLRRLSKVMWIGLTDRAEERTWRWVDGTVLNTSYWSDRQPNNWRGKQDCAEVQTSDVENNWNDARCDSQNYWVCEKKVAP</sequence>
<dbReference type="InterPro" id="IPR016187">
    <property type="entry name" value="CTDL_fold"/>
</dbReference>
<dbReference type="SMART" id="SM00034">
    <property type="entry name" value="CLECT"/>
    <property type="match status" value="1"/>
</dbReference>
<keyword evidence="1" id="KW-0430">Lectin</keyword>
<name>A0A672HX89_SALFA</name>
<dbReference type="Gene3D" id="3.10.100.10">
    <property type="entry name" value="Mannose-Binding Protein A, subunit A"/>
    <property type="match status" value="1"/>
</dbReference>
<reference evidence="4" key="2">
    <citation type="submission" date="2025-08" db="UniProtKB">
        <authorList>
            <consortium name="Ensembl"/>
        </authorList>
    </citation>
    <scope>IDENTIFICATION</scope>
</reference>
<dbReference type="Pfam" id="PF00059">
    <property type="entry name" value="Lectin_C"/>
    <property type="match status" value="1"/>
</dbReference>
<dbReference type="FunCoup" id="A0A672HX89">
    <property type="interactions" value="293"/>
</dbReference>
<evidence type="ECO:0000259" key="3">
    <source>
        <dbReference type="PROSITE" id="PS50041"/>
    </source>
</evidence>
<dbReference type="PROSITE" id="PS50041">
    <property type="entry name" value="C_TYPE_LECTIN_2"/>
    <property type="match status" value="1"/>
</dbReference>
<keyword evidence="2" id="KW-1015">Disulfide bond</keyword>
<dbReference type="InterPro" id="IPR001304">
    <property type="entry name" value="C-type_lectin-like"/>
</dbReference>
<dbReference type="SUPFAM" id="SSF56436">
    <property type="entry name" value="C-type lectin-like"/>
    <property type="match status" value="1"/>
</dbReference>
<dbReference type="InterPro" id="IPR018378">
    <property type="entry name" value="C-type_lectin_CS"/>
</dbReference>
<proteinExistence type="predicted"/>
<dbReference type="PROSITE" id="PS00615">
    <property type="entry name" value="C_TYPE_LECTIN_1"/>
    <property type="match status" value="1"/>
</dbReference>
<dbReference type="OMA" id="YWICKKS"/>
<protein>
    <recommendedName>
        <fullName evidence="3">C-type lectin domain-containing protein</fullName>
    </recommendedName>
</protein>
<reference evidence="4" key="1">
    <citation type="submission" date="2019-06" db="EMBL/GenBank/DDBJ databases">
        <authorList>
            <consortium name="Wellcome Sanger Institute Data Sharing"/>
        </authorList>
    </citation>
    <scope>NUCLEOTIDE SEQUENCE [LARGE SCALE GENOMIC DNA]</scope>
</reference>
<accession>A0A672HX89</accession>